<organism evidence="1">
    <name type="scientific">Glycine max</name>
    <name type="common">Soybean</name>
    <name type="synonym">Glycine hispida</name>
    <dbReference type="NCBI Taxonomy" id="3847"/>
    <lineage>
        <taxon>Eukaryota</taxon>
        <taxon>Viridiplantae</taxon>
        <taxon>Streptophyta</taxon>
        <taxon>Embryophyta</taxon>
        <taxon>Tracheophyta</taxon>
        <taxon>Spermatophyta</taxon>
        <taxon>Magnoliopsida</taxon>
        <taxon>eudicotyledons</taxon>
        <taxon>Gunneridae</taxon>
        <taxon>Pentapetalae</taxon>
        <taxon>rosids</taxon>
        <taxon>fabids</taxon>
        <taxon>Fabales</taxon>
        <taxon>Fabaceae</taxon>
        <taxon>Papilionoideae</taxon>
        <taxon>50 kb inversion clade</taxon>
        <taxon>NPAAA clade</taxon>
        <taxon>indigoferoid/millettioid clade</taxon>
        <taxon>Phaseoleae</taxon>
        <taxon>Glycine</taxon>
        <taxon>Glycine subgen. Soja</taxon>
    </lineage>
</organism>
<sequence>GMGGLGKTTVIWAMASSNDLASIIELSRLVFETSTILSYSSSAAVRLCRFLASSAFLSASACSSSLRRLSSTSVTKKVLLILDDVFGTGIDTRVAFLSTFFIDFSSSFSSCSAGSRRLRFRAAASALFSASSSFFFAARDFEPSASRQYWSSFSRVSFSLRSVSTALLRGLPLAHPS</sequence>
<dbReference type="AlphaFoldDB" id="Q5XM23"/>
<proteinExistence type="evidence at transcript level"/>
<protein>
    <submittedName>
        <fullName evidence="1">Resistance-like protein HAAS-1</fullName>
    </submittedName>
</protein>
<reference evidence="1" key="1">
    <citation type="submission" date="2004-09" db="EMBL/GenBank/DDBJ databases">
        <authorList>
            <person name="Liu J."/>
            <person name="Liu L."/>
            <person name="Wu J."/>
            <person name="Chen Y."/>
            <person name="Li K."/>
        </authorList>
    </citation>
    <scope>NUCLEOTIDE SEQUENCE</scope>
</reference>
<feature type="non-terminal residue" evidence="1">
    <location>
        <position position="1"/>
    </location>
</feature>
<feature type="non-terminal residue" evidence="1">
    <location>
        <position position="177"/>
    </location>
</feature>
<dbReference type="EMBL" id="AY750709">
    <property type="protein sequence ID" value="AAU95078.1"/>
    <property type="molecule type" value="mRNA"/>
</dbReference>
<accession>Q5XM23</accession>
<name>Q5XM23_SOYBN</name>
<dbReference type="InterPro" id="IPR027417">
    <property type="entry name" value="P-loop_NTPase"/>
</dbReference>
<dbReference type="SUPFAM" id="SSF52540">
    <property type="entry name" value="P-loop containing nucleoside triphosphate hydrolases"/>
    <property type="match status" value="1"/>
</dbReference>
<evidence type="ECO:0000313" key="1">
    <source>
        <dbReference type="EMBL" id="AAU95078.1"/>
    </source>
</evidence>